<keyword evidence="2" id="KW-0507">mRNA processing</keyword>
<dbReference type="EMBL" id="JARGDH010000003">
    <property type="protein sequence ID" value="KAL0271900.1"/>
    <property type="molecule type" value="Genomic_DNA"/>
</dbReference>
<evidence type="ECO:0000256" key="2">
    <source>
        <dbReference type="ARBA" id="ARBA00022664"/>
    </source>
</evidence>
<dbReference type="Gene3D" id="3.30.70.330">
    <property type="match status" value="2"/>
</dbReference>
<feature type="compositionally biased region" description="Acidic residues" evidence="8">
    <location>
        <begin position="12"/>
        <end position="24"/>
    </location>
</feature>
<dbReference type="InterPro" id="IPR003107">
    <property type="entry name" value="HAT"/>
</dbReference>
<evidence type="ECO:0000256" key="7">
    <source>
        <dbReference type="PROSITE-ProRule" id="PRU00176"/>
    </source>
</evidence>
<evidence type="ECO:0000256" key="5">
    <source>
        <dbReference type="ARBA" id="ARBA00023187"/>
    </source>
</evidence>
<feature type="region of interest" description="Disordered" evidence="8">
    <location>
        <begin position="1"/>
        <end position="24"/>
    </location>
</feature>
<dbReference type="PANTHER" id="PTHR17204">
    <property type="entry name" value="PRE-MRNA PROCESSING PROTEIN PRP39-RELATED"/>
    <property type="match status" value="1"/>
</dbReference>
<dbReference type="EMBL" id="JARGDH010000003">
    <property type="protein sequence ID" value="KAL0271899.1"/>
    <property type="molecule type" value="Genomic_DNA"/>
</dbReference>
<dbReference type="InterPro" id="IPR034218">
    <property type="entry name" value="SART3_RRM2"/>
</dbReference>
<dbReference type="InterPro" id="IPR012677">
    <property type="entry name" value="Nucleotide-bd_a/b_plait_sf"/>
</dbReference>
<feature type="domain" description="RRM" evidence="9">
    <location>
        <begin position="630"/>
        <end position="706"/>
    </location>
</feature>
<protein>
    <recommendedName>
        <fullName evidence="9">RRM domain-containing protein</fullName>
    </recommendedName>
</protein>
<evidence type="ECO:0000256" key="3">
    <source>
        <dbReference type="ARBA" id="ARBA00022737"/>
    </source>
</evidence>
<comment type="subcellular location">
    <subcellularLocation>
        <location evidence="1">Nucleus</location>
    </subcellularLocation>
</comment>
<dbReference type="InterPro" id="IPR035979">
    <property type="entry name" value="RBD_domain_sf"/>
</dbReference>
<dbReference type="Pfam" id="PF00076">
    <property type="entry name" value="RRM_1"/>
    <property type="match status" value="2"/>
</dbReference>
<feature type="region of interest" description="Disordered" evidence="8">
    <location>
        <begin position="838"/>
        <end position="864"/>
    </location>
</feature>
<sequence>MDVDEKEKSDVDDMDSDDSDNEEELEALAQTLENKVCENVYLYQSHVELINVLKQLADLDRLRTARNRMAKEFPLTPELWIDWLEDEIKIASTDEENKAVLKLFDRAVKDYLSVELWLKYLEFVKDYFGCNTDFGVAEVRKVCERSLVAGGLHIVKGSLLWNSYIEYEEERLKIIEENSESALNQLKLIGNLYKRLLSCPLVDIEDNFKKFCTWFEEKAVKSDSAIIDKKVVENIYNKSRIKLLTLKDYEDALISGSDHTLQHYKEYLEYEKSKDGSPVRVQFLYERMICDFCLHEEIWLEYIHFLSSVLKNSDMVMELIQRALRNCPWSCHLHQAHIIFLEKYHSSHEIIRGAFEQAVGSGLQISEDFRDIWMTFLEYLRRRLDEPDISKDDENKRFEELVANFAKAVEFLSELEGSDPECEVTQFWARVEAIYGKNMEKSRNIWNDIISSYNSESSELWLEYIHIERTFGDSKHLRRLYGRALQKTNDFPEKIAKSWLNYERDEGTLESYETCLEKIKFRLQQVKEQREREFAERNAEAEEAKEVARGKFKRQSLRSKKDKRQENYSDRERNDRSTGCKRKFESGVHETKVVEKKSKREENQDLVEKLLDEEKSHGVTVVHDSSKDNRTVFVSNLDFSTEEATIRDVFQTCGEITDLRLVKDYKGRSKGYCYVEFEKPTDAANALRKDRTLINTRPMYVSKCDPDKDTRERVFRYSSTMEKNKLFVRGLPFTTTENDLKQLFGKFGIIRDVRLVTYRNGHSKGLAYVDYEDEASAAQAILKTDGLLIGDKQISVAISNPPSRKTEMLTPQINSLGGGAKQMGPRGRGRTQLSFVPRSVHFNPPSHPTQSMASLSLKSPQPSE</sequence>
<comment type="caution">
    <text evidence="10">The sequence shown here is derived from an EMBL/GenBank/DDBJ whole genome shotgun (WGS) entry which is preliminary data.</text>
</comment>
<keyword evidence="5" id="KW-0508">mRNA splicing</keyword>
<dbReference type="SUPFAM" id="SSF48452">
    <property type="entry name" value="TPR-like"/>
    <property type="match status" value="1"/>
</dbReference>
<reference evidence="10" key="1">
    <citation type="journal article" date="2024" name="Gigascience">
        <title>Chromosome-level genome of the poultry shaft louse Menopon gallinae provides insight into the host-switching and adaptive evolution of parasitic lice.</title>
        <authorList>
            <person name="Xu Y."/>
            <person name="Ma L."/>
            <person name="Liu S."/>
            <person name="Liang Y."/>
            <person name="Liu Q."/>
            <person name="He Z."/>
            <person name="Tian L."/>
            <person name="Duan Y."/>
            <person name="Cai W."/>
            <person name="Li H."/>
            <person name="Song F."/>
        </authorList>
    </citation>
    <scope>NUCLEOTIDE SEQUENCE</scope>
    <source>
        <strain evidence="10">Cailab_2023a</strain>
    </source>
</reference>
<evidence type="ECO:0000256" key="8">
    <source>
        <dbReference type="SAM" id="MobiDB-lite"/>
    </source>
</evidence>
<gene>
    <name evidence="10" type="ORF">PYX00_005061</name>
</gene>
<feature type="region of interest" description="Disordered" evidence="8">
    <location>
        <begin position="545"/>
        <end position="582"/>
    </location>
</feature>
<dbReference type="Gene3D" id="1.25.40.10">
    <property type="entry name" value="Tetratricopeptide repeat domain"/>
    <property type="match status" value="2"/>
</dbReference>
<feature type="compositionally biased region" description="Basic and acidic residues" evidence="8">
    <location>
        <begin position="1"/>
        <end position="11"/>
    </location>
</feature>
<dbReference type="SMART" id="SM00386">
    <property type="entry name" value="HAT"/>
    <property type="match status" value="8"/>
</dbReference>
<proteinExistence type="predicted"/>
<dbReference type="GO" id="GO:0008380">
    <property type="term" value="P:RNA splicing"/>
    <property type="evidence" value="ECO:0007669"/>
    <property type="project" value="UniProtKB-KW"/>
</dbReference>
<dbReference type="EMBL" id="JARGDH010000003">
    <property type="protein sequence ID" value="KAL0271901.1"/>
    <property type="molecule type" value="Genomic_DNA"/>
</dbReference>
<dbReference type="PROSITE" id="PS50102">
    <property type="entry name" value="RRM"/>
    <property type="match status" value="2"/>
</dbReference>
<dbReference type="GO" id="GO:0005634">
    <property type="term" value="C:nucleus"/>
    <property type="evidence" value="ECO:0007669"/>
    <property type="project" value="UniProtKB-SubCell"/>
</dbReference>
<evidence type="ECO:0000313" key="10">
    <source>
        <dbReference type="EMBL" id="KAL0271900.1"/>
    </source>
</evidence>
<name>A0AAW2HR26_9NEOP</name>
<feature type="compositionally biased region" description="Basic and acidic residues" evidence="8">
    <location>
        <begin position="563"/>
        <end position="582"/>
    </location>
</feature>
<dbReference type="GO" id="GO:0006397">
    <property type="term" value="P:mRNA processing"/>
    <property type="evidence" value="ECO:0007669"/>
    <property type="project" value="UniProtKB-KW"/>
</dbReference>
<dbReference type="SUPFAM" id="SSF54928">
    <property type="entry name" value="RNA-binding domain, RBD"/>
    <property type="match status" value="2"/>
</dbReference>
<evidence type="ECO:0000256" key="1">
    <source>
        <dbReference type="ARBA" id="ARBA00004123"/>
    </source>
</evidence>
<keyword evidence="6" id="KW-0539">Nucleus</keyword>
<dbReference type="CDD" id="cd12391">
    <property type="entry name" value="RRM1_SART3"/>
    <property type="match status" value="1"/>
</dbReference>
<dbReference type="InterPro" id="IPR034217">
    <property type="entry name" value="SART3_RRM1"/>
</dbReference>
<evidence type="ECO:0000256" key="6">
    <source>
        <dbReference type="ARBA" id="ARBA00023242"/>
    </source>
</evidence>
<feature type="compositionally biased region" description="Polar residues" evidence="8">
    <location>
        <begin position="848"/>
        <end position="864"/>
    </location>
</feature>
<dbReference type="GO" id="GO:0003723">
    <property type="term" value="F:RNA binding"/>
    <property type="evidence" value="ECO:0007669"/>
    <property type="project" value="UniProtKB-UniRule"/>
</dbReference>
<keyword evidence="3" id="KW-0677">Repeat</keyword>
<dbReference type="CDD" id="cd12392">
    <property type="entry name" value="RRM2_SART3"/>
    <property type="match status" value="1"/>
</dbReference>
<keyword evidence="4 7" id="KW-0694">RNA-binding</keyword>
<feature type="compositionally biased region" description="Basic residues" evidence="8">
    <location>
        <begin position="550"/>
        <end position="562"/>
    </location>
</feature>
<dbReference type="InterPro" id="IPR011990">
    <property type="entry name" value="TPR-like_helical_dom_sf"/>
</dbReference>
<dbReference type="FunFam" id="3.30.70.330:FF:001337">
    <property type="entry name" value="SART-3/p110 homolog"/>
    <property type="match status" value="1"/>
</dbReference>
<dbReference type="InterPro" id="IPR008847">
    <property type="entry name" value="Suf"/>
</dbReference>
<dbReference type="Pfam" id="PF05843">
    <property type="entry name" value="Suf"/>
    <property type="match status" value="1"/>
</dbReference>
<accession>A0AAW2HR26</accession>
<organism evidence="10">
    <name type="scientific">Menopon gallinae</name>
    <name type="common">poultry shaft louse</name>
    <dbReference type="NCBI Taxonomy" id="328185"/>
    <lineage>
        <taxon>Eukaryota</taxon>
        <taxon>Metazoa</taxon>
        <taxon>Ecdysozoa</taxon>
        <taxon>Arthropoda</taxon>
        <taxon>Hexapoda</taxon>
        <taxon>Insecta</taxon>
        <taxon>Pterygota</taxon>
        <taxon>Neoptera</taxon>
        <taxon>Paraneoptera</taxon>
        <taxon>Psocodea</taxon>
        <taxon>Troctomorpha</taxon>
        <taxon>Phthiraptera</taxon>
        <taxon>Amblycera</taxon>
        <taxon>Menoponidae</taxon>
        <taxon>Menopon</taxon>
    </lineage>
</organism>
<evidence type="ECO:0000259" key="9">
    <source>
        <dbReference type="PROSITE" id="PS50102"/>
    </source>
</evidence>
<feature type="domain" description="RRM" evidence="9">
    <location>
        <begin position="724"/>
        <end position="801"/>
    </location>
</feature>
<dbReference type="PANTHER" id="PTHR17204:SF25">
    <property type="entry name" value="RRM DOMAIN-CONTAINING PROTEIN"/>
    <property type="match status" value="1"/>
</dbReference>
<dbReference type="SMART" id="SM00360">
    <property type="entry name" value="RRM"/>
    <property type="match status" value="2"/>
</dbReference>
<dbReference type="AlphaFoldDB" id="A0AAW2HR26"/>
<dbReference type="InterPro" id="IPR000504">
    <property type="entry name" value="RRM_dom"/>
</dbReference>
<evidence type="ECO:0000256" key="4">
    <source>
        <dbReference type="ARBA" id="ARBA00022884"/>
    </source>
</evidence>